<sequence length="49" mass="5588">MKTVKKKRERLLKMRGTALSKRVQKTKAMSVFERLNKALDDFTSLCGSG</sequence>
<protein>
    <submittedName>
        <fullName evidence="1">Uncharacterized protein</fullName>
    </submittedName>
</protein>
<evidence type="ECO:0000313" key="1">
    <source>
        <dbReference type="EMBL" id="HJC71537.1"/>
    </source>
</evidence>
<reference evidence="1" key="1">
    <citation type="journal article" date="2021" name="PeerJ">
        <title>Extensive microbial diversity within the chicken gut microbiome revealed by metagenomics and culture.</title>
        <authorList>
            <person name="Gilroy R."/>
            <person name="Ravi A."/>
            <person name="Getino M."/>
            <person name="Pursley I."/>
            <person name="Horton D.L."/>
            <person name="Alikhan N.F."/>
            <person name="Baker D."/>
            <person name="Gharbi K."/>
            <person name="Hall N."/>
            <person name="Watson M."/>
            <person name="Adriaenssens E.M."/>
            <person name="Foster-Nyarko E."/>
            <person name="Jarju S."/>
            <person name="Secka A."/>
            <person name="Antonio M."/>
            <person name="Oren A."/>
            <person name="Chaudhuri R.R."/>
            <person name="La Ragione R."/>
            <person name="Hildebrand F."/>
            <person name="Pallen M.J."/>
        </authorList>
    </citation>
    <scope>NUCLEOTIDE SEQUENCE</scope>
    <source>
        <strain evidence="1">5933</strain>
    </source>
</reference>
<organism evidence="1 2">
    <name type="scientific">Candidatus Ruthenibacterium merdavium</name>
    <dbReference type="NCBI Taxonomy" id="2838752"/>
    <lineage>
        <taxon>Bacteria</taxon>
        <taxon>Bacillati</taxon>
        <taxon>Bacillota</taxon>
        <taxon>Clostridia</taxon>
        <taxon>Eubacteriales</taxon>
        <taxon>Oscillospiraceae</taxon>
        <taxon>Ruthenibacterium</taxon>
    </lineage>
</organism>
<accession>A0A9D2Q4X2</accession>
<dbReference type="Proteomes" id="UP000823918">
    <property type="component" value="Unassembled WGS sequence"/>
</dbReference>
<comment type="caution">
    <text evidence="1">The sequence shown here is derived from an EMBL/GenBank/DDBJ whole genome shotgun (WGS) entry which is preliminary data.</text>
</comment>
<reference evidence="1" key="2">
    <citation type="submission" date="2021-04" db="EMBL/GenBank/DDBJ databases">
        <authorList>
            <person name="Gilroy R."/>
        </authorList>
    </citation>
    <scope>NUCLEOTIDE SEQUENCE</scope>
    <source>
        <strain evidence="1">5933</strain>
    </source>
</reference>
<proteinExistence type="predicted"/>
<gene>
    <name evidence="1" type="ORF">H9698_01920</name>
</gene>
<name>A0A9D2Q4X2_9FIRM</name>
<dbReference type="AlphaFoldDB" id="A0A9D2Q4X2"/>
<dbReference type="EMBL" id="DWWA01000010">
    <property type="protein sequence ID" value="HJC71537.1"/>
    <property type="molecule type" value="Genomic_DNA"/>
</dbReference>
<evidence type="ECO:0000313" key="2">
    <source>
        <dbReference type="Proteomes" id="UP000823918"/>
    </source>
</evidence>